<keyword evidence="7" id="KW-1185">Reference proteome</keyword>
<evidence type="ECO:0000259" key="5">
    <source>
        <dbReference type="Pfam" id="PF03330"/>
    </source>
</evidence>
<feature type="domain" description="RlpA-like protein double-psi beta-barrel" evidence="5">
    <location>
        <begin position="37"/>
        <end position="125"/>
    </location>
</feature>
<comment type="function">
    <text evidence="3">Lytic transglycosylase with a strong preference for naked glycan strands that lack stem peptides.</text>
</comment>
<sequence length="132" mass="14632" precursor="true">MKLHHLFLIYCGLFLIATNPAFGKKESSKQKCLGYQEKGVASWYGSKFQGRPTASGEVFDENQMTAAHRTLPFGCYVLVTNLKNDQQVIVKINDRGGFHGERIIDLSRAAAEKIGLVKSGLESVKVESINLK</sequence>
<dbReference type="GO" id="GO:0000270">
    <property type="term" value="P:peptidoglycan metabolic process"/>
    <property type="evidence" value="ECO:0007669"/>
    <property type="project" value="UniProtKB-UniRule"/>
</dbReference>
<dbReference type="NCBIfam" id="TIGR00413">
    <property type="entry name" value="rlpA"/>
    <property type="match status" value="1"/>
</dbReference>
<dbReference type="GO" id="GO:0008932">
    <property type="term" value="F:lytic endotransglycosylase activity"/>
    <property type="evidence" value="ECO:0007669"/>
    <property type="project" value="UniProtKB-UniRule"/>
</dbReference>
<dbReference type="EC" id="4.2.2.-" evidence="3"/>
<keyword evidence="2 3" id="KW-0961">Cell wall biogenesis/degradation</keyword>
<evidence type="ECO:0000256" key="3">
    <source>
        <dbReference type="HAMAP-Rule" id="MF_02071"/>
    </source>
</evidence>
<evidence type="ECO:0000256" key="1">
    <source>
        <dbReference type="ARBA" id="ARBA00023239"/>
    </source>
</evidence>
<dbReference type="InterPro" id="IPR034718">
    <property type="entry name" value="RlpA"/>
</dbReference>
<dbReference type="Gene3D" id="2.40.40.10">
    <property type="entry name" value="RlpA-like domain"/>
    <property type="match status" value="1"/>
</dbReference>
<feature type="signal peptide" evidence="3">
    <location>
        <begin position="1"/>
        <end position="23"/>
    </location>
</feature>
<evidence type="ECO:0000256" key="4">
    <source>
        <dbReference type="RuleBase" id="RU003495"/>
    </source>
</evidence>
<comment type="similarity">
    <text evidence="3 4">Belongs to the RlpA family.</text>
</comment>
<protein>
    <recommendedName>
        <fullName evidence="3">Endolytic peptidoglycan transglycosylase RlpA</fullName>
        <ecNumber evidence="3">4.2.2.-</ecNumber>
    </recommendedName>
</protein>
<dbReference type="InterPro" id="IPR036908">
    <property type="entry name" value="RlpA-like_sf"/>
</dbReference>
<organism evidence="6 7">
    <name type="scientific">Candidatus Nitrosacidococcus tergens</name>
    <dbReference type="NCBI Taxonomy" id="553981"/>
    <lineage>
        <taxon>Bacteria</taxon>
        <taxon>Pseudomonadati</taxon>
        <taxon>Pseudomonadota</taxon>
        <taxon>Gammaproteobacteria</taxon>
        <taxon>Chromatiales</taxon>
        <taxon>Chromatiaceae</taxon>
        <taxon>Candidatus Nitrosacidococcus</taxon>
    </lineage>
</organism>
<dbReference type="Pfam" id="PF03330">
    <property type="entry name" value="DPBB_1"/>
    <property type="match status" value="1"/>
</dbReference>
<dbReference type="PANTHER" id="PTHR34183:SF1">
    <property type="entry name" value="ENDOLYTIC PEPTIDOGLYCAN TRANSGLYCOSYLASE RLPA"/>
    <property type="match status" value="1"/>
</dbReference>
<dbReference type="AlphaFoldDB" id="A0A7G1QB80"/>
<dbReference type="HAMAP" id="MF_02071">
    <property type="entry name" value="RlpA"/>
    <property type="match status" value="1"/>
</dbReference>
<dbReference type="Proteomes" id="UP000516072">
    <property type="component" value="Chromosome"/>
</dbReference>
<dbReference type="InterPro" id="IPR012997">
    <property type="entry name" value="RplA"/>
</dbReference>
<evidence type="ECO:0000313" key="6">
    <source>
        <dbReference type="EMBL" id="CAB1277071.1"/>
    </source>
</evidence>
<dbReference type="RefSeq" id="WP_197744154.1">
    <property type="nucleotide sequence ID" value="NZ_LR778175.1"/>
</dbReference>
<evidence type="ECO:0000313" key="7">
    <source>
        <dbReference type="Proteomes" id="UP000516072"/>
    </source>
</evidence>
<dbReference type="PANTHER" id="PTHR34183">
    <property type="entry name" value="ENDOLYTIC PEPTIDOGLYCAN TRANSGLYCOSYLASE RLPA"/>
    <property type="match status" value="1"/>
</dbReference>
<keyword evidence="3" id="KW-0732">Signal</keyword>
<dbReference type="SUPFAM" id="SSF50685">
    <property type="entry name" value="Barwin-like endoglucanases"/>
    <property type="match status" value="1"/>
</dbReference>
<reference evidence="6 7" key="1">
    <citation type="submission" date="2020-03" db="EMBL/GenBank/DDBJ databases">
        <authorList>
            <person name="Picone N."/>
        </authorList>
    </citation>
    <scope>NUCLEOTIDE SEQUENCE [LARGE SCALE GENOMIC DNA]</scope>
    <source>
        <strain evidence="6">NSCAC1</strain>
    </source>
</reference>
<proteinExistence type="inferred from homology"/>
<dbReference type="CDD" id="cd22268">
    <property type="entry name" value="DPBB_RlpA-like"/>
    <property type="match status" value="1"/>
</dbReference>
<dbReference type="GO" id="GO:0071555">
    <property type="term" value="P:cell wall organization"/>
    <property type="evidence" value="ECO:0007669"/>
    <property type="project" value="UniProtKB-KW"/>
</dbReference>
<keyword evidence="1 3" id="KW-0456">Lyase</keyword>
<evidence type="ECO:0000256" key="2">
    <source>
        <dbReference type="ARBA" id="ARBA00023316"/>
    </source>
</evidence>
<gene>
    <name evidence="3" type="primary">rlpA</name>
    <name evidence="6" type="ORF">NSCAC_1487</name>
</gene>
<accession>A0A7G1QB80</accession>
<dbReference type="EMBL" id="LR778175">
    <property type="protein sequence ID" value="CAB1277071.1"/>
    <property type="molecule type" value="Genomic_DNA"/>
</dbReference>
<feature type="chain" id="PRO_5029073774" description="Endolytic peptidoglycan transglycosylase RlpA" evidence="3">
    <location>
        <begin position="24"/>
        <end position="132"/>
    </location>
</feature>
<name>A0A7G1QB80_9GAMM</name>
<dbReference type="KEGG" id="ntg:NSCAC_1487"/>
<dbReference type="InterPro" id="IPR009009">
    <property type="entry name" value="RlpA-like_DPBB"/>
</dbReference>